<sequence length="146" mass="16873">MHTAALLVIIFHCLVSSSFLRMAAALPIETSHELEKRSSNPDRMMTDDYPDYQLGVRYDEYPTIVPKKRTALLVNRLMVALKDALEEEDQERNGNVPPGIFNNQVYSDDVRTMDLQRRGHQTSLTNNGQNKARIYWRCYFNAVTCF</sequence>
<reference evidence="2" key="1">
    <citation type="submission" date="2022-01" db="EMBL/GenBank/DDBJ databases">
        <authorList>
            <person name="King R."/>
        </authorList>
    </citation>
    <scope>NUCLEOTIDE SEQUENCE</scope>
</reference>
<evidence type="ECO:0008006" key="4">
    <source>
        <dbReference type="Google" id="ProtNLM"/>
    </source>
</evidence>
<dbReference type="Proteomes" id="UP001152799">
    <property type="component" value="Chromosome 4"/>
</dbReference>
<keyword evidence="1" id="KW-0732">Signal</keyword>
<evidence type="ECO:0000313" key="3">
    <source>
        <dbReference type="Proteomes" id="UP001152799"/>
    </source>
</evidence>
<organism evidence="2 3">
    <name type="scientific">Ceutorhynchus assimilis</name>
    <name type="common">cabbage seed weevil</name>
    <dbReference type="NCBI Taxonomy" id="467358"/>
    <lineage>
        <taxon>Eukaryota</taxon>
        <taxon>Metazoa</taxon>
        <taxon>Ecdysozoa</taxon>
        <taxon>Arthropoda</taxon>
        <taxon>Hexapoda</taxon>
        <taxon>Insecta</taxon>
        <taxon>Pterygota</taxon>
        <taxon>Neoptera</taxon>
        <taxon>Endopterygota</taxon>
        <taxon>Coleoptera</taxon>
        <taxon>Polyphaga</taxon>
        <taxon>Cucujiformia</taxon>
        <taxon>Curculionidae</taxon>
        <taxon>Ceutorhynchinae</taxon>
        <taxon>Ceutorhynchus</taxon>
    </lineage>
</organism>
<gene>
    <name evidence="2" type="ORF">CEUTPL_LOCUS7761</name>
</gene>
<dbReference type="AlphaFoldDB" id="A0A9N9MLJ4"/>
<proteinExistence type="predicted"/>
<evidence type="ECO:0000256" key="1">
    <source>
        <dbReference type="SAM" id="SignalP"/>
    </source>
</evidence>
<dbReference type="EMBL" id="OU892280">
    <property type="protein sequence ID" value="CAG9767195.1"/>
    <property type="molecule type" value="Genomic_DNA"/>
</dbReference>
<evidence type="ECO:0000313" key="2">
    <source>
        <dbReference type="EMBL" id="CAG9767195.1"/>
    </source>
</evidence>
<accession>A0A9N9MLJ4</accession>
<feature type="chain" id="PRO_5040264152" description="Melanin-concentrating hormone" evidence="1">
    <location>
        <begin position="26"/>
        <end position="146"/>
    </location>
</feature>
<dbReference type="OrthoDB" id="7464898at2759"/>
<name>A0A9N9MLJ4_9CUCU</name>
<protein>
    <recommendedName>
        <fullName evidence="4">Melanin-concentrating hormone</fullName>
    </recommendedName>
</protein>
<feature type="signal peptide" evidence="1">
    <location>
        <begin position="1"/>
        <end position="25"/>
    </location>
</feature>
<keyword evidence="3" id="KW-1185">Reference proteome</keyword>